<organism evidence="1 2">
    <name type="scientific">Porites evermanni</name>
    <dbReference type="NCBI Taxonomy" id="104178"/>
    <lineage>
        <taxon>Eukaryota</taxon>
        <taxon>Metazoa</taxon>
        <taxon>Cnidaria</taxon>
        <taxon>Anthozoa</taxon>
        <taxon>Hexacorallia</taxon>
        <taxon>Scleractinia</taxon>
        <taxon>Fungiina</taxon>
        <taxon>Poritidae</taxon>
        <taxon>Porites</taxon>
    </lineage>
</organism>
<gene>
    <name evidence="1" type="ORF">PEVE_00042274</name>
</gene>
<sequence length="154" mass="17717">MDDELNCLNKDWLDEWKEVSILREATAATTRQESEIPVLDHDTALHIADLAGKDSTVAIAAIDDPMYDFYLMKVTSDGVEQLSENFTDDYQCHYYQGMEILKGHFYLRDNIHDMTYTLDKKRVAAVFAATARHICSDLAVKKRNKKCIYKLSLM</sequence>
<dbReference type="Proteomes" id="UP001159427">
    <property type="component" value="Unassembled WGS sequence"/>
</dbReference>
<reference evidence="1 2" key="1">
    <citation type="submission" date="2022-05" db="EMBL/GenBank/DDBJ databases">
        <authorList>
            <consortium name="Genoscope - CEA"/>
            <person name="William W."/>
        </authorList>
    </citation>
    <scope>NUCLEOTIDE SEQUENCE [LARGE SCALE GENOMIC DNA]</scope>
</reference>
<accession>A0ABN8PHL3</accession>
<proteinExistence type="predicted"/>
<dbReference type="EMBL" id="CALNXI010000824">
    <property type="protein sequence ID" value="CAH3141800.1"/>
    <property type="molecule type" value="Genomic_DNA"/>
</dbReference>
<keyword evidence="2" id="KW-1185">Reference proteome</keyword>
<evidence type="ECO:0000313" key="1">
    <source>
        <dbReference type="EMBL" id="CAH3141800.1"/>
    </source>
</evidence>
<protein>
    <submittedName>
        <fullName evidence="1">Uncharacterized protein</fullName>
    </submittedName>
</protein>
<comment type="caution">
    <text evidence="1">The sequence shown here is derived from an EMBL/GenBank/DDBJ whole genome shotgun (WGS) entry which is preliminary data.</text>
</comment>
<evidence type="ECO:0000313" key="2">
    <source>
        <dbReference type="Proteomes" id="UP001159427"/>
    </source>
</evidence>
<name>A0ABN8PHL3_9CNID</name>